<dbReference type="OMA" id="DHIREQN"/>
<reference evidence="2 3" key="1">
    <citation type="submission" date="2015-07" db="EMBL/GenBank/DDBJ databases">
        <title>High-quality genome of monoxenous trypanosomatid Leptomonas pyrrhocoris.</title>
        <authorList>
            <person name="Flegontov P."/>
            <person name="Butenko A."/>
            <person name="Firsov S."/>
            <person name="Vlcek C."/>
            <person name="Logacheva M.D."/>
            <person name="Field M."/>
            <person name="Filatov D."/>
            <person name="Flegontova O."/>
            <person name="Gerasimov E."/>
            <person name="Jackson A.P."/>
            <person name="Kelly S."/>
            <person name="Opperdoes F."/>
            <person name="O'Reilly A."/>
            <person name="Votypka J."/>
            <person name="Yurchenko V."/>
            <person name="Lukes J."/>
        </authorList>
    </citation>
    <scope>NUCLEOTIDE SEQUENCE [LARGE SCALE GENOMIC DNA]</scope>
    <source>
        <strain evidence="2">H10</strain>
    </source>
</reference>
<accession>A0A0N0VDE8</accession>
<evidence type="ECO:0000256" key="1">
    <source>
        <dbReference type="SAM" id="MobiDB-lite"/>
    </source>
</evidence>
<sequence>MPKAAYPSRNGCRSPLRRTIQPAKHRVGVRSSEQRLLLRCSVGDRAGEAAPSSIPRATAADALRLVSYTDATLPQRSVHPSRSGGEVALHQCGAPSPASARRSLLSAAATARLEMETVSSWSSTTSMDARTEAARPDVGYVAPLSHERPLLPLGSGVAPQKMPCKRLPNASSMRAAFDRLNARLRRIREGNESASCSRDAGAPPPPLWCSEKALHTKGIAQDNTGWNSKQSGCSPGAAAASASTAPTRRPVIVKRGKRNVGRVRPSRAPSALITSAQLHDDDIDVLAEKDEEADRCRWAESL</sequence>
<feature type="compositionally biased region" description="Low complexity" evidence="1">
    <location>
        <begin position="237"/>
        <end position="246"/>
    </location>
</feature>
<name>A0A0N0VDE8_LEPPY</name>
<evidence type="ECO:0000313" key="3">
    <source>
        <dbReference type="Proteomes" id="UP000037923"/>
    </source>
</evidence>
<dbReference type="RefSeq" id="XP_015653813.1">
    <property type="nucleotide sequence ID" value="XM_015807731.1"/>
</dbReference>
<keyword evidence="3" id="KW-1185">Reference proteome</keyword>
<evidence type="ECO:0000313" key="2">
    <source>
        <dbReference type="EMBL" id="KPA75374.1"/>
    </source>
</evidence>
<dbReference type="Proteomes" id="UP000037923">
    <property type="component" value="Unassembled WGS sequence"/>
</dbReference>
<comment type="caution">
    <text evidence="2">The sequence shown here is derived from an EMBL/GenBank/DDBJ whole genome shotgun (WGS) entry which is preliminary data.</text>
</comment>
<protein>
    <submittedName>
        <fullName evidence="2">Uncharacterized protein</fullName>
    </submittedName>
</protein>
<organism evidence="2 3">
    <name type="scientific">Leptomonas pyrrhocoris</name>
    <name type="common">Firebug parasite</name>
    <dbReference type="NCBI Taxonomy" id="157538"/>
    <lineage>
        <taxon>Eukaryota</taxon>
        <taxon>Discoba</taxon>
        <taxon>Euglenozoa</taxon>
        <taxon>Kinetoplastea</taxon>
        <taxon>Metakinetoplastina</taxon>
        <taxon>Trypanosomatida</taxon>
        <taxon>Trypanosomatidae</taxon>
        <taxon>Leishmaniinae</taxon>
        <taxon>Leptomonas</taxon>
    </lineage>
</organism>
<feature type="compositionally biased region" description="Polar residues" evidence="1">
    <location>
        <begin position="221"/>
        <end position="233"/>
    </location>
</feature>
<dbReference type="EMBL" id="LGTL01000025">
    <property type="protein sequence ID" value="KPA75374.1"/>
    <property type="molecule type" value="Genomic_DNA"/>
</dbReference>
<dbReference type="AlphaFoldDB" id="A0A0N0VDE8"/>
<proteinExistence type="predicted"/>
<dbReference type="VEuPathDB" id="TriTrypDB:LpyrH10_25_1510"/>
<gene>
    <name evidence="2" type="ORF">ABB37_08653</name>
</gene>
<feature type="region of interest" description="Disordered" evidence="1">
    <location>
        <begin position="221"/>
        <end position="246"/>
    </location>
</feature>
<dbReference type="GeneID" id="26908937"/>